<evidence type="ECO:0000313" key="2">
    <source>
        <dbReference type="EMBL" id="MPM97794.1"/>
    </source>
</evidence>
<feature type="compositionally biased region" description="Basic and acidic residues" evidence="1">
    <location>
        <begin position="28"/>
        <end position="38"/>
    </location>
</feature>
<gene>
    <name evidence="2" type="ORF">SDC9_144971</name>
</gene>
<reference evidence="2" key="1">
    <citation type="submission" date="2019-08" db="EMBL/GenBank/DDBJ databases">
        <authorList>
            <person name="Kucharzyk K."/>
            <person name="Murdoch R.W."/>
            <person name="Higgins S."/>
            <person name="Loffler F."/>
        </authorList>
    </citation>
    <scope>NUCLEOTIDE SEQUENCE</scope>
</reference>
<protein>
    <submittedName>
        <fullName evidence="2">Uncharacterized protein</fullName>
    </submittedName>
</protein>
<dbReference type="AlphaFoldDB" id="A0A645E7D9"/>
<evidence type="ECO:0000256" key="1">
    <source>
        <dbReference type="SAM" id="MobiDB-lite"/>
    </source>
</evidence>
<sequence length="187" mass="19723">MLVVGRRFGQRQHPQGHQRPGQIDEGLDGIREQADRTGELPGPALEQDGGDGGGDGQPGVALQRCRRVGVSFSHGFFQSSSATSVTAVIADQVTGGALDIVFAVEHEALAVLKIVGGHFCRRWQQRHCAMVCRCTLSRRPVKQTVVDTATAAKRAPTLLGFAVLPPAANTLQAFNAGESAVGVMNAS</sequence>
<dbReference type="EMBL" id="VSSQ01044012">
    <property type="protein sequence ID" value="MPM97794.1"/>
    <property type="molecule type" value="Genomic_DNA"/>
</dbReference>
<feature type="region of interest" description="Disordered" evidence="1">
    <location>
        <begin position="1"/>
        <end position="60"/>
    </location>
</feature>
<organism evidence="2">
    <name type="scientific">bioreactor metagenome</name>
    <dbReference type="NCBI Taxonomy" id="1076179"/>
    <lineage>
        <taxon>unclassified sequences</taxon>
        <taxon>metagenomes</taxon>
        <taxon>ecological metagenomes</taxon>
    </lineage>
</organism>
<name>A0A645E7D9_9ZZZZ</name>
<comment type="caution">
    <text evidence="2">The sequence shown here is derived from an EMBL/GenBank/DDBJ whole genome shotgun (WGS) entry which is preliminary data.</text>
</comment>
<accession>A0A645E7D9</accession>
<proteinExistence type="predicted"/>